<evidence type="ECO:0000313" key="6">
    <source>
        <dbReference type="Proteomes" id="UP001501578"/>
    </source>
</evidence>
<dbReference type="InterPro" id="IPR051601">
    <property type="entry name" value="Serine_prot/Carboxylest_S33"/>
</dbReference>
<protein>
    <submittedName>
        <fullName evidence="5">Alpha/beta hydrolase</fullName>
    </submittedName>
</protein>
<evidence type="ECO:0000313" key="5">
    <source>
        <dbReference type="EMBL" id="GAA0917816.1"/>
    </source>
</evidence>
<dbReference type="InterPro" id="IPR013595">
    <property type="entry name" value="Pept_S33_TAP-like_C"/>
</dbReference>
<accession>A0ABN1NVT1</accession>
<dbReference type="EMBL" id="BAAAHQ010000004">
    <property type="protein sequence ID" value="GAA0917816.1"/>
    <property type="molecule type" value="Genomic_DNA"/>
</dbReference>
<dbReference type="GO" id="GO:0016787">
    <property type="term" value="F:hydrolase activity"/>
    <property type="evidence" value="ECO:0007669"/>
    <property type="project" value="UniProtKB-KW"/>
</dbReference>
<name>A0ABN1NVT1_9ACTN</name>
<dbReference type="SUPFAM" id="SSF53474">
    <property type="entry name" value="alpha/beta-Hydrolases"/>
    <property type="match status" value="1"/>
</dbReference>
<dbReference type="PANTHER" id="PTHR43248">
    <property type="entry name" value="2-SUCCINYL-6-HYDROXY-2,4-CYCLOHEXADIENE-1-CARBOXYLATE SYNTHASE"/>
    <property type="match status" value="1"/>
</dbReference>
<dbReference type="PANTHER" id="PTHR43248:SF29">
    <property type="entry name" value="TRIPEPTIDYL AMINOPEPTIDASE"/>
    <property type="match status" value="1"/>
</dbReference>
<reference evidence="5 6" key="1">
    <citation type="journal article" date="2019" name="Int. J. Syst. Evol. Microbiol.">
        <title>The Global Catalogue of Microorganisms (GCM) 10K type strain sequencing project: providing services to taxonomists for standard genome sequencing and annotation.</title>
        <authorList>
            <consortium name="The Broad Institute Genomics Platform"/>
            <consortium name="The Broad Institute Genome Sequencing Center for Infectious Disease"/>
            <person name="Wu L."/>
            <person name="Ma J."/>
        </authorList>
    </citation>
    <scope>NUCLEOTIDE SEQUENCE [LARGE SCALE GENOMIC DNA]</scope>
    <source>
        <strain evidence="5 6">JCM 11136</strain>
    </source>
</reference>
<sequence length="469" mass="49795">MWVRGIVAAMVAMSGCAAGERPVESGPRRAVVWNDCGDGFECGRLSVPLDHGDPGGERLYLSLVRLPATGRRIGSLVINPGGPGGSGVEYARSAPAHFSAAVRGRFDIVGFDPRGVGESAPIDCLSDERLTTFHAIDTTPDTGAERRAYERAARGFADACQERSARLLPHMSTIDSARDLDLLREALGDAKLTYLGKSYGTFLGALYADMYPGKVRALVLDGGVDPSMSRLRHNAEQAEGFERAFRAYAADCRTQGECPVGSVEALTGLLRRTDRVPLTSDGGRPVTEALATLGALTPLYDRSSWPALTQALRAARSGDGTRLLENAESLIGRTSDGTYTNQTEAAMATTCLDGPHPRDPSAYAAPPTTPFGPYISWSALPCAYWPAPPRPIRPLRGQGAPPILVIGTTRDPATPHPWARSLANQLASGTLLTYDADGHTAYGGTSPCVDRYVDTYLISLTAPSDGSTC</sequence>
<dbReference type="PROSITE" id="PS51257">
    <property type="entry name" value="PROKAR_LIPOPROTEIN"/>
    <property type="match status" value="1"/>
</dbReference>
<keyword evidence="6" id="KW-1185">Reference proteome</keyword>
<comment type="similarity">
    <text evidence="1">Belongs to the peptidase S33 family.</text>
</comment>
<comment type="caution">
    <text evidence="5">The sequence shown here is derived from an EMBL/GenBank/DDBJ whole genome shotgun (WGS) entry which is preliminary data.</text>
</comment>
<proteinExistence type="inferred from homology"/>
<gene>
    <name evidence="5" type="ORF">GCM10009560_14230</name>
</gene>
<evidence type="ECO:0000256" key="3">
    <source>
        <dbReference type="ARBA" id="ARBA00022801"/>
    </source>
</evidence>
<evidence type="ECO:0000256" key="2">
    <source>
        <dbReference type="ARBA" id="ARBA00022729"/>
    </source>
</evidence>
<keyword evidence="3 5" id="KW-0378">Hydrolase</keyword>
<dbReference type="Pfam" id="PF08386">
    <property type="entry name" value="Abhydrolase_4"/>
    <property type="match status" value="1"/>
</dbReference>
<dbReference type="Proteomes" id="UP001501578">
    <property type="component" value="Unassembled WGS sequence"/>
</dbReference>
<dbReference type="InterPro" id="IPR029058">
    <property type="entry name" value="AB_hydrolase_fold"/>
</dbReference>
<feature type="domain" description="Peptidase S33 tripeptidyl aminopeptidase-like C-terminal" evidence="4">
    <location>
        <begin position="371"/>
        <end position="469"/>
    </location>
</feature>
<evidence type="ECO:0000256" key="1">
    <source>
        <dbReference type="ARBA" id="ARBA00010088"/>
    </source>
</evidence>
<organism evidence="5 6">
    <name type="scientific">Nonomuraea longicatena</name>
    <dbReference type="NCBI Taxonomy" id="83682"/>
    <lineage>
        <taxon>Bacteria</taxon>
        <taxon>Bacillati</taxon>
        <taxon>Actinomycetota</taxon>
        <taxon>Actinomycetes</taxon>
        <taxon>Streptosporangiales</taxon>
        <taxon>Streptosporangiaceae</taxon>
        <taxon>Nonomuraea</taxon>
    </lineage>
</organism>
<dbReference type="Gene3D" id="3.40.50.1820">
    <property type="entry name" value="alpha/beta hydrolase"/>
    <property type="match status" value="1"/>
</dbReference>
<keyword evidence="2" id="KW-0732">Signal</keyword>
<evidence type="ECO:0000259" key="4">
    <source>
        <dbReference type="Pfam" id="PF08386"/>
    </source>
</evidence>